<evidence type="ECO:0000256" key="1">
    <source>
        <dbReference type="ARBA" id="ARBA00004726"/>
    </source>
</evidence>
<dbReference type="InterPro" id="IPR015864">
    <property type="entry name" value="FAD_synthase"/>
</dbReference>
<comment type="pathway">
    <text evidence="2 14">Cofactor biosynthesis; FMN biosynthesis; FMN from riboflavin (ATP route): step 1/1.</text>
</comment>
<keyword evidence="5 14" id="KW-0808">Transferase</keyword>
<comment type="similarity">
    <text evidence="14">Belongs to the ribF family.</text>
</comment>
<keyword evidence="11" id="KW-0511">Multifunctional enzyme</keyword>
<dbReference type="InterPro" id="IPR023465">
    <property type="entry name" value="Riboflavin_kinase_dom_sf"/>
</dbReference>
<keyword evidence="9 14" id="KW-0274">FAD</keyword>
<dbReference type="InterPro" id="IPR014729">
    <property type="entry name" value="Rossmann-like_a/b/a_fold"/>
</dbReference>
<evidence type="ECO:0000256" key="2">
    <source>
        <dbReference type="ARBA" id="ARBA00005201"/>
    </source>
</evidence>
<dbReference type="Proteomes" id="UP001546774">
    <property type="component" value="Unassembled WGS sequence"/>
</dbReference>
<evidence type="ECO:0000256" key="13">
    <source>
        <dbReference type="ARBA" id="ARBA00049494"/>
    </source>
</evidence>
<evidence type="ECO:0000256" key="6">
    <source>
        <dbReference type="ARBA" id="ARBA00022695"/>
    </source>
</evidence>
<dbReference type="PANTHER" id="PTHR22749">
    <property type="entry name" value="RIBOFLAVIN KINASE/FMN ADENYLYLTRANSFERASE"/>
    <property type="match status" value="1"/>
</dbReference>
<dbReference type="GO" id="GO:0003919">
    <property type="term" value="F:FMN adenylyltransferase activity"/>
    <property type="evidence" value="ECO:0007669"/>
    <property type="project" value="UniProtKB-EC"/>
</dbReference>
<keyword evidence="6 14" id="KW-0548">Nucleotidyltransferase</keyword>
<dbReference type="InterPro" id="IPR004821">
    <property type="entry name" value="Cyt_trans-like"/>
</dbReference>
<dbReference type="NCBIfam" id="TIGR00125">
    <property type="entry name" value="cyt_tran_rel"/>
    <property type="match status" value="1"/>
</dbReference>
<dbReference type="Gene3D" id="3.40.50.620">
    <property type="entry name" value="HUPs"/>
    <property type="match status" value="1"/>
</dbReference>
<dbReference type="SUPFAM" id="SSF52374">
    <property type="entry name" value="Nucleotidylyl transferase"/>
    <property type="match status" value="1"/>
</dbReference>
<dbReference type="GO" id="GO:0008531">
    <property type="term" value="F:riboflavin kinase activity"/>
    <property type="evidence" value="ECO:0007669"/>
    <property type="project" value="UniProtKB-EC"/>
</dbReference>
<dbReference type="EMBL" id="JBBMFS010000002">
    <property type="protein sequence ID" value="MEQ2554023.1"/>
    <property type="molecule type" value="Genomic_DNA"/>
</dbReference>
<dbReference type="CDD" id="cd02064">
    <property type="entry name" value="FAD_synthetase_N"/>
    <property type="match status" value="1"/>
</dbReference>
<sequence>MQYIQGIRDFSLDRPSAVTLGKFDGVHMGHQKLIEMIQEKAKQENLLSVVFTFDKIPLRLCPQKNQHFITTNTERRMFLEKQGVDVEIEYPFTQDFMNMEPEAFIEEILIGRLHAKYVVVGTDYHFGKGRMGNAQMLLERGPEYGFETTIVEKERYQEREISSTYVREELRLGHMETVNVLLGRPYSIYGIVSKGKQLGRQLNLPTLNIYPPDSKLLPPNGVYASITRLDGKEYFGVTNLGVRPTLDDSPLLSVETNLFDYNDDAYGHYIEVQLMHFLRQEMKFDSIETLKKQMESDASFAKEMFLLKN</sequence>
<dbReference type="Gene3D" id="2.40.30.30">
    <property type="entry name" value="Riboflavin kinase-like"/>
    <property type="match status" value="1"/>
</dbReference>
<proteinExistence type="inferred from homology"/>
<dbReference type="NCBIfam" id="TIGR00083">
    <property type="entry name" value="ribF"/>
    <property type="match status" value="1"/>
</dbReference>
<dbReference type="InterPro" id="IPR015865">
    <property type="entry name" value="Riboflavin_kinase_bac/euk"/>
</dbReference>
<evidence type="ECO:0000313" key="16">
    <source>
        <dbReference type="EMBL" id="MEQ2554023.1"/>
    </source>
</evidence>
<keyword evidence="10 14" id="KW-0067">ATP-binding</keyword>
<comment type="catalytic activity">
    <reaction evidence="12 14">
        <text>riboflavin + ATP = FMN + ADP + H(+)</text>
        <dbReference type="Rhea" id="RHEA:14357"/>
        <dbReference type="ChEBI" id="CHEBI:15378"/>
        <dbReference type="ChEBI" id="CHEBI:30616"/>
        <dbReference type="ChEBI" id="CHEBI:57986"/>
        <dbReference type="ChEBI" id="CHEBI:58210"/>
        <dbReference type="ChEBI" id="CHEBI:456216"/>
        <dbReference type="EC" id="2.7.1.26"/>
    </reaction>
</comment>
<keyword evidence="8 14" id="KW-0418">Kinase</keyword>
<dbReference type="InterPro" id="IPR023468">
    <property type="entry name" value="Riboflavin_kinase"/>
</dbReference>
<dbReference type="SMART" id="SM00904">
    <property type="entry name" value="Flavokinase"/>
    <property type="match status" value="1"/>
</dbReference>
<comment type="caution">
    <text evidence="16">The sequence shown here is derived from an EMBL/GenBank/DDBJ whole genome shotgun (WGS) entry which is preliminary data.</text>
</comment>
<evidence type="ECO:0000256" key="9">
    <source>
        <dbReference type="ARBA" id="ARBA00022827"/>
    </source>
</evidence>
<evidence type="ECO:0000256" key="8">
    <source>
        <dbReference type="ARBA" id="ARBA00022777"/>
    </source>
</evidence>
<evidence type="ECO:0000256" key="12">
    <source>
        <dbReference type="ARBA" id="ARBA00047880"/>
    </source>
</evidence>
<dbReference type="SUPFAM" id="SSF82114">
    <property type="entry name" value="Riboflavin kinase-like"/>
    <property type="match status" value="1"/>
</dbReference>
<accession>A0ABV1H2X2</accession>
<dbReference type="NCBIfam" id="NF004160">
    <property type="entry name" value="PRK05627.1-3"/>
    <property type="match status" value="1"/>
</dbReference>
<evidence type="ECO:0000256" key="4">
    <source>
        <dbReference type="ARBA" id="ARBA00022643"/>
    </source>
</evidence>
<evidence type="ECO:0000256" key="3">
    <source>
        <dbReference type="ARBA" id="ARBA00022630"/>
    </source>
</evidence>
<evidence type="ECO:0000256" key="7">
    <source>
        <dbReference type="ARBA" id="ARBA00022741"/>
    </source>
</evidence>
<gene>
    <name evidence="16" type="ORF">WMO37_03210</name>
</gene>
<name>A0ABV1H2X2_9FIRM</name>
<comment type="catalytic activity">
    <reaction evidence="13 14">
        <text>FMN + ATP + H(+) = FAD + diphosphate</text>
        <dbReference type="Rhea" id="RHEA:17237"/>
        <dbReference type="ChEBI" id="CHEBI:15378"/>
        <dbReference type="ChEBI" id="CHEBI:30616"/>
        <dbReference type="ChEBI" id="CHEBI:33019"/>
        <dbReference type="ChEBI" id="CHEBI:57692"/>
        <dbReference type="ChEBI" id="CHEBI:58210"/>
        <dbReference type="EC" id="2.7.7.2"/>
    </reaction>
</comment>
<keyword evidence="3 14" id="KW-0285">Flavoprotein</keyword>
<evidence type="ECO:0000256" key="11">
    <source>
        <dbReference type="ARBA" id="ARBA00023268"/>
    </source>
</evidence>
<dbReference type="PIRSF" id="PIRSF004491">
    <property type="entry name" value="FAD_Synth"/>
    <property type="match status" value="1"/>
</dbReference>
<evidence type="ECO:0000313" key="17">
    <source>
        <dbReference type="Proteomes" id="UP001546774"/>
    </source>
</evidence>
<evidence type="ECO:0000259" key="15">
    <source>
        <dbReference type="SMART" id="SM00904"/>
    </source>
</evidence>
<dbReference type="Pfam" id="PF06574">
    <property type="entry name" value="FAD_syn"/>
    <property type="match status" value="1"/>
</dbReference>
<evidence type="ECO:0000256" key="5">
    <source>
        <dbReference type="ARBA" id="ARBA00022679"/>
    </source>
</evidence>
<evidence type="ECO:0000256" key="14">
    <source>
        <dbReference type="PIRNR" id="PIRNR004491"/>
    </source>
</evidence>
<keyword evidence="7 14" id="KW-0547">Nucleotide-binding</keyword>
<reference evidence="16" key="1">
    <citation type="submission" date="2024-03" db="EMBL/GenBank/DDBJ databases">
        <title>Human intestinal bacterial collection.</title>
        <authorList>
            <person name="Pauvert C."/>
            <person name="Hitch T.C.A."/>
            <person name="Clavel T."/>
        </authorList>
    </citation>
    <scope>NUCLEOTIDE SEQUENCE [LARGE SCALE GENOMIC DNA]</scope>
    <source>
        <strain evidence="16">CLA-AA-H89B</strain>
    </source>
</reference>
<dbReference type="Pfam" id="PF01687">
    <property type="entry name" value="Flavokinase"/>
    <property type="match status" value="1"/>
</dbReference>
<organism evidence="16 17">
    <name type="scientific">Lachnospira intestinalis</name>
    <dbReference type="NCBI Taxonomy" id="3133158"/>
    <lineage>
        <taxon>Bacteria</taxon>
        <taxon>Bacillati</taxon>
        <taxon>Bacillota</taxon>
        <taxon>Clostridia</taxon>
        <taxon>Lachnospirales</taxon>
        <taxon>Lachnospiraceae</taxon>
        <taxon>Lachnospira</taxon>
    </lineage>
</organism>
<dbReference type="NCBIfam" id="NF004162">
    <property type="entry name" value="PRK05627.1-5"/>
    <property type="match status" value="1"/>
</dbReference>
<keyword evidence="17" id="KW-1185">Reference proteome</keyword>
<keyword evidence="4 14" id="KW-0288">FMN</keyword>
<evidence type="ECO:0000256" key="10">
    <source>
        <dbReference type="ARBA" id="ARBA00022840"/>
    </source>
</evidence>
<dbReference type="EC" id="2.7.1.26" evidence="14"/>
<dbReference type="EC" id="2.7.7.2" evidence="14"/>
<protein>
    <recommendedName>
        <fullName evidence="14">Riboflavin biosynthesis protein</fullName>
    </recommendedName>
    <domain>
        <recommendedName>
            <fullName evidence="14">Riboflavin kinase</fullName>
            <ecNumber evidence="14">2.7.1.26</ecNumber>
        </recommendedName>
        <alternativeName>
            <fullName evidence="14">Flavokinase</fullName>
        </alternativeName>
    </domain>
    <domain>
        <recommendedName>
            <fullName evidence="14">FMN adenylyltransferase</fullName>
            <ecNumber evidence="14">2.7.7.2</ecNumber>
        </recommendedName>
        <alternativeName>
            <fullName evidence="14">FAD pyrophosphorylase</fullName>
        </alternativeName>
        <alternativeName>
            <fullName evidence="14">FAD synthase</fullName>
        </alternativeName>
    </domain>
</protein>
<feature type="domain" description="Riboflavin kinase" evidence="15">
    <location>
        <begin position="181"/>
        <end position="306"/>
    </location>
</feature>
<dbReference type="PANTHER" id="PTHR22749:SF6">
    <property type="entry name" value="RIBOFLAVIN KINASE"/>
    <property type="match status" value="1"/>
</dbReference>
<dbReference type="InterPro" id="IPR002606">
    <property type="entry name" value="Riboflavin_kinase_bac"/>
</dbReference>
<comment type="pathway">
    <text evidence="1 14">Cofactor biosynthesis; FAD biosynthesis; FAD from FMN: step 1/1.</text>
</comment>